<dbReference type="InParanoid" id="A0A1J7J4Z2"/>
<dbReference type="EMBL" id="KV875093">
    <property type="protein sequence ID" value="OIW34846.1"/>
    <property type="molecule type" value="Genomic_DNA"/>
</dbReference>
<keyword evidence="2" id="KW-1185">Reference proteome</keyword>
<gene>
    <name evidence="1" type="ORF">CONLIGDRAFT_27222</name>
</gene>
<sequence length="172" mass="20110">MPCLGLHCYWQAFLSESTQSREAERTPNRDKEPRACFNIRSEQQFARPRQQYTSLMQMYYSVRSLGRPAETFSLGWRRHCLTRRVLETFSCFSPRHCSIETQVSPWTGELSVKFRSGRYDGCNLGFGLSLGDGRCIYRSFREFVHSRSPRTSYLKRSLLPCWPIFAIRGSIV</sequence>
<proteinExistence type="predicted"/>
<dbReference type="Proteomes" id="UP000182658">
    <property type="component" value="Unassembled WGS sequence"/>
</dbReference>
<reference evidence="1 2" key="1">
    <citation type="submission" date="2016-10" db="EMBL/GenBank/DDBJ databases">
        <title>Draft genome sequence of Coniochaeta ligniaria NRRL30616, a lignocellulolytic fungus for bioabatement of inhibitors in plant biomass hydrolysates.</title>
        <authorList>
            <consortium name="DOE Joint Genome Institute"/>
            <person name="Jimenez D.J."/>
            <person name="Hector R.E."/>
            <person name="Riley R."/>
            <person name="Sun H."/>
            <person name="Grigoriev I.V."/>
            <person name="Van Elsas J.D."/>
            <person name="Nichols N.N."/>
        </authorList>
    </citation>
    <scope>NUCLEOTIDE SEQUENCE [LARGE SCALE GENOMIC DNA]</scope>
    <source>
        <strain evidence="1 2">NRRL 30616</strain>
    </source>
</reference>
<name>A0A1J7J4Z2_9PEZI</name>
<dbReference type="AlphaFoldDB" id="A0A1J7J4Z2"/>
<evidence type="ECO:0000313" key="1">
    <source>
        <dbReference type="EMBL" id="OIW34846.1"/>
    </source>
</evidence>
<accession>A0A1J7J4Z2</accession>
<organism evidence="1 2">
    <name type="scientific">Coniochaeta ligniaria NRRL 30616</name>
    <dbReference type="NCBI Taxonomy" id="1408157"/>
    <lineage>
        <taxon>Eukaryota</taxon>
        <taxon>Fungi</taxon>
        <taxon>Dikarya</taxon>
        <taxon>Ascomycota</taxon>
        <taxon>Pezizomycotina</taxon>
        <taxon>Sordariomycetes</taxon>
        <taxon>Sordariomycetidae</taxon>
        <taxon>Coniochaetales</taxon>
        <taxon>Coniochaetaceae</taxon>
        <taxon>Coniochaeta</taxon>
    </lineage>
</organism>
<evidence type="ECO:0000313" key="2">
    <source>
        <dbReference type="Proteomes" id="UP000182658"/>
    </source>
</evidence>
<protein>
    <submittedName>
        <fullName evidence="1">Uncharacterized protein</fullName>
    </submittedName>
</protein>